<dbReference type="STRING" id="230361.sm9_2002"/>
<dbReference type="Proteomes" id="UP000323439">
    <property type="component" value="Unassembled WGS sequence"/>
</dbReference>
<organism evidence="2 3">
    <name type="scientific">Methanobrevibacter millerae</name>
    <dbReference type="NCBI Taxonomy" id="230361"/>
    <lineage>
        <taxon>Archaea</taxon>
        <taxon>Methanobacteriati</taxon>
        <taxon>Methanobacteriota</taxon>
        <taxon>Methanomada group</taxon>
        <taxon>Methanobacteria</taxon>
        <taxon>Methanobacteriales</taxon>
        <taxon>Methanobacteriaceae</taxon>
        <taxon>Methanobrevibacter</taxon>
    </lineage>
</organism>
<evidence type="ECO:0000256" key="1">
    <source>
        <dbReference type="ARBA" id="ARBA00007073"/>
    </source>
</evidence>
<evidence type="ECO:0000313" key="3">
    <source>
        <dbReference type="Proteomes" id="UP000323439"/>
    </source>
</evidence>
<evidence type="ECO:0000313" key="2">
    <source>
        <dbReference type="EMBL" id="SDA61660.1"/>
    </source>
</evidence>
<reference evidence="2 3" key="1">
    <citation type="submission" date="2016-10" db="EMBL/GenBank/DDBJ databases">
        <authorList>
            <person name="Varghese N."/>
            <person name="Submissions S."/>
        </authorList>
    </citation>
    <scope>NUCLEOTIDE SEQUENCE [LARGE SCALE GENOMIC DNA]</scope>
    <source>
        <strain evidence="2 3">DSM 16643</strain>
    </source>
</reference>
<protein>
    <submittedName>
        <fullName evidence="2">Uncharacterized protein</fullName>
    </submittedName>
</protein>
<dbReference type="OrthoDB" id="81933at2157"/>
<sequence length="77" mass="8769">MKVKSKTQLKFKSSKKAKIIYETLEVDNENFLSSKLSENTITYETDNDSLKTTLATIDDLIACEILAEKITTIKKDH</sequence>
<dbReference type="NCBIfam" id="NF011470">
    <property type="entry name" value="PRK14887.1"/>
    <property type="match status" value="1"/>
</dbReference>
<dbReference type="EMBL" id="FMXB01000013">
    <property type="protein sequence ID" value="SDA61660.1"/>
    <property type="molecule type" value="Genomic_DNA"/>
</dbReference>
<accession>A0A1G5WUN7</accession>
<dbReference type="AlphaFoldDB" id="A0A1G5WUN7"/>
<proteinExistence type="inferred from homology"/>
<dbReference type="InterPro" id="IPR015419">
    <property type="entry name" value="CTAG/Pcc1"/>
</dbReference>
<name>A0A1G5WUN7_9EURY</name>
<dbReference type="RefSeq" id="WP_149732220.1">
    <property type="nucleotide sequence ID" value="NZ_FMXB01000013.1"/>
</dbReference>
<keyword evidence="3" id="KW-1185">Reference proteome</keyword>
<comment type="similarity">
    <text evidence="1">Belongs to the CTAG/PCC1 family.</text>
</comment>
<dbReference type="Pfam" id="PF09341">
    <property type="entry name" value="Pcc1"/>
    <property type="match status" value="1"/>
</dbReference>
<gene>
    <name evidence="2" type="ORF">SAMN02910315_01693</name>
</gene>